<gene>
    <name evidence="1" type="ORF">S01H4_38237</name>
</gene>
<reference evidence="1" key="1">
    <citation type="journal article" date="2014" name="Front. Microbiol.">
        <title>High frequency of phylogenetically diverse reductive dehalogenase-homologous genes in deep subseafloor sedimentary metagenomes.</title>
        <authorList>
            <person name="Kawai M."/>
            <person name="Futagami T."/>
            <person name="Toyoda A."/>
            <person name="Takaki Y."/>
            <person name="Nishi S."/>
            <person name="Hori S."/>
            <person name="Arai W."/>
            <person name="Tsubouchi T."/>
            <person name="Morono Y."/>
            <person name="Uchiyama I."/>
            <person name="Ito T."/>
            <person name="Fujiyama A."/>
            <person name="Inagaki F."/>
            <person name="Takami H."/>
        </authorList>
    </citation>
    <scope>NUCLEOTIDE SEQUENCE</scope>
    <source>
        <strain evidence="1">Expedition CK06-06</strain>
    </source>
</reference>
<dbReference type="EMBL" id="BART01020608">
    <property type="protein sequence ID" value="GAH04897.1"/>
    <property type="molecule type" value="Genomic_DNA"/>
</dbReference>
<name>X1CBJ3_9ZZZZ</name>
<accession>X1CBJ3</accession>
<feature type="non-terminal residue" evidence="1">
    <location>
        <position position="146"/>
    </location>
</feature>
<protein>
    <submittedName>
        <fullName evidence="1">Uncharacterized protein</fullName>
    </submittedName>
</protein>
<comment type="caution">
    <text evidence="1">The sequence shown here is derived from an EMBL/GenBank/DDBJ whole genome shotgun (WGS) entry which is preliminary data.</text>
</comment>
<organism evidence="1">
    <name type="scientific">marine sediment metagenome</name>
    <dbReference type="NCBI Taxonomy" id="412755"/>
    <lineage>
        <taxon>unclassified sequences</taxon>
        <taxon>metagenomes</taxon>
        <taxon>ecological metagenomes</taxon>
    </lineage>
</organism>
<dbReference type="AlphaFoldDB" id="X1CBJ3"/>
<proteinExistence type="predicted"/>
<sequence length="146" mass="16190">MTAGERLRNWADATATAWSDRLRGWMAGWVSWGLELLLDILGKAFAPKLKPFIESLEKSGEVPPELQPLLDEMKEPTGQVASILSQAGGSTIVGSALGQILDALFRPLGYWANRTRQNRMPDLGQIMAFWLRGDISDENLPFFITS</sequence>
<evidence type="ECO:0000313" key="1">
    <source>
        <dbReference type="EMBL" id="GAH04897.1"/>
    </source>
</evidence>